<evidence type="ECO:0000313" key="7">
    <source>
        <dbReference type="EMBL" id="SFF04599.1"/>
    </source>
</evidence>
<keyword evidence="8" id="KW-1185">Reference proteome</keyword>
<reference evidence="8" key="1">
    <citation type="submission" date="2016-10" db="EMBL/GenBank/DDBJ databases">
        <authorList>
            <person name="Varghese N."/>
            <person name="Submissions S."/>
        </authorList>
    </citation>
    <scope>NUCLEOTIDE SEQUENCE [LARGE SCALE GENOMIC DNA]</scope>
    <source>
        <strain evidence="8">DSM 19083</strain>
    </source>
</reference>
<evidence type="ECO:0000256" key="1">
    <source>
        <dbReference type="ARBA" id="ARBA00001946"/>
    </source>
</evidence>
<dbReference type="InterPro" id="IPR000086">
    <property type="entry name" value="NUDIX_hydrolase_dom"/>
</dbReference>
<accession>A0A1I2FI79</accession>
<dbReference type="InterPro" id="IPR020476">
    <property type="entry name" value="Nudix_hydrolase"/>
</dbReference>
<protein>
    <submittedName>
        <fullName evidence="7">ADP-ribose pyrophosphatase YjhB, NUDIX family</fullName>
    </submittedName>
</protein>
<dbReference type="EMBL" id="FONZ01000002">
    <property type="protein sequence ID" value="SFF04599.1"/>
    <property type="molecule type" value="Genomic_DNA"/>
</dbReference>
<comment type="similarity">
    <text evidence="2 5">Belongs to the Nudix hydrolase family.</text>
</comment>
<comment type="cofactor">
    <cofactor evidence="1">
        <name>Mg(2+)</name>
        <dbReference type="ChEBI" id="CHEBI:18420"/>
    </cofactor>
</comment>
<dbReference type="PROSITE" id="PS00893">
    <property type="entry name" value="NUDIX_BOX"/>
    <property type="match status" value="1"/>
</dbReference>
<feature type="domain" description="Nudix hydrolase" evidence="6">
    <location>
        <begin position="20"/>
        <end position="164"/>
    </location>
</feature>
<dbReference type="STRING" id="285351.SAMN04488035_1320"/>
<dbReference type="PANTHER" id="PTHR43046:SF12">
    <property type="entry name" value="GDP-MANNOSE MANNOSYL HYDROLASE"/>
    <property type="match status" value="1"/>
</dbReference>
<dbReference type="InterPro" id="IPR020084">
    <property type="entry name" value="NUDIX_hydrolase_CS"/>
</dbReference>
<keyword evidence="4" id="KW-0460">Magnesium</keyword>
<dbReference type="AlphaFoldDB" id="A0A1I2FI79"/>
<dbReference type="RefSeq" id="WP_229828538.1">
    <property type="nucleotide sequence ID" value="NZ_BNAN01000002.1"/>
</dbReference>
<dbReference type="Proteomes" id="UP000198520">
    <property type="component" value="Unassembled WGS sequence"/>
</dbReference>
<evidence type="ECO:0000256" key="4">
    <source>
        <dbReference type="ARBA" id="ARBA00022842"/>
    </source>
</evidence>
<dbReference type="PROSITE" id="PS51462">
    <property type="entry name" value="NUDIX"/>
    <property type="match status" value="1"/>
</dbReference>
<evidence type="ECO:0000256" key="3">
    <source>
        <dbReference type="ARBA" id="ARBA00022801"/>
    </source>
</evidence>
<dbReference type="SUPFAM" id="SSF55811">
    <property type="entry name" value="Nudix"/>
    <property type="match status" value="1"/>
</dbReference>
<dbReference type="PANTHER" id="PTHR43046">
    <property type="entry name" value="GDP-MANNOSE MANNOSYL HYDROLASE"/>
    <property type="match status" value="1"/>
</dbReference>
<dbReference type="InterPro" id="IPR015797">
    <property type="entry name" value="NUDIX_hydrolase-like_dom_sf"/>
</dbReference>
<organism evidence="7 8">
    <name type="scientific">Flavimobilis marinus</name>
    <dbReference type="NCBI Taxonomy" id="285351"/>
    <lineage>
        <taxon>Bacteria</taxon>
        <taxon>Bacillati</taxon>
        <taxon>Actinomycetota</taxon>
        <taxon>Actinomycetes</taxon>
        <taxon>Micrococcales</taxon>
        <taxon>Jonesiaceae</taxon>
        <taxon>Flavimobilis</taxon>
    </lineage>
</organism>
<dbReference type="CDD" id="cd04685">
    <property type="entry name" value="NUDIX_Hydrolase"/>
    <property type="match status" value="1"/>
</dbReference>
<gene>
    <name evidence="7" type="ORF">SAMN04488035_1320</name>
</gene>
<evidence type="ECO:0000259" key="6">
    <source>
        <dbReference type="PROSITE" id="PS51462"/>
    </source>
</evidence>
<dbReference type="Pfam" id="PF00293">
    <property type="entry name" value="NUDIX"/>
    <property type="match status" value="1"/>
</dbReference>
<dbReference type="PRINTS" id="PR00502">
    <property type="entry name" value="NUDIXFAMILY"/>
</dbReference>
<dbReference type="Gene3D" id="3.90.79.10">
    <property type="entry name" value="Nucleoside Triphosphate Pyrophosphohydrolase"/>
    <property type="match status" value="1"/>
</dbReference>
<evidence type="ECO:0000256" key="2">
    <source>
        <dbReference type="ARBA" id="ARBA00005582"/>
    </source>
</evidence>
<proteinExistence type="inferred from homology"/>
<evidence type="ECO:0000256" key="5">
    <source>
        <dbReference type="RuleBase" id="RU003476"/>
    </source>
</evidence>
<evidence type="ECO:0000313" key="8">
    <source>
        <dbReference type="Proteomes" id="UP000198520"/>
    </source>
</evidence>
<keyword evidence="3 5" id="KW-0378">Hydrolase</keyword>
<dbReference type="GO" id="GO:0016787">
    <property type="term" value="F:hydrolase activity"/>
    <property type="evidence" value="ECO:0007669"/>
    <property type="project" value="UniProtKB-KW"/>
</dbReference>
<name>A0A1I2FI79_9MICO</name>
<sequence length="178" mass="19665">MTREHDELDAAGWRRGADGMRERSAARVVLLDAAGRVLLVRGHDVDLPERSWWFTVGGGIDPGETPRGAAVREVHEETGIALDDAALVGPVGRRSAVFDFAREHCRQHEVFFVARLAGDTTLARDGWTALEREVVDDVAWLTVAELRSADVEVFPRELPDLVEALQDGWDGVEREIGT</sequence>